<keyword evidence="2 3" id="KW-0175">Coiled coil</keyword>
<dbReference type="Pfam" id="PF05276">
    <property type="entry name" value="SH3BP5"/>
    <property type="match status" value="1"/>
</dbReference>
<accession>A0A6J0BJ18</accession>
<evidence type="ECO:0000256" key="1">
    <source>
        <dbReference type="ARBA" id="ARBA00007796"/>
    </source>
</evidence>
<dbReference type="KEGG" id="nlo:107220229"/>
<dbReference type="PANTHER" id="PTHR19423">
    <property type="entry name" value="SH3 DOMAIN-BINDING PROTEIN 5"/>
    <property type="match status" value="1"/>
</dbReference>
<dbReference type="AlphaFoldDB" id="A0A6J0BJ18"/>
<dbReference type="InterPro" id="IPR007940">
    <property type="entry name" value="SH3BP5"/>
</dbReference>
<dbReference type="Proteomes" id="UP000829291">
    <property type="component" value="Chromosome 2"/>
</dbReference>
<dbReference type="InParanoid" id="A0A6J0BJ18"/>
<evidence type="ECO:0000256" key="4">
    <source>
        <dbReference type="SAM" id="MobiDB-lite"/>
    </source>
</evidence>
<dbReference type="RefSeq" id="XP_015514217.1">
    <property type="nucleotide sequence ID" value="XM_015658731.2"/>
</dbReference>
<reference evidence="6" key="1">
    <citation type="submission" date="2025-08" db="UniProtKB">
        <authorList>
            <consortium name="RefSeq"/>
        </authorList>
    </citation>
    <scope>IDENTIFICATION</scope>
    <source>
        <tissue evidence="6">Thorax and Abdomen</tissue>
    </source>
</reference>
<dbReference type="OrthoDB" id="446789at2759"/>
<evidence type="ECO:0000256" key="3">
    <source>
        <dbReference type="SAM" id="Coils"/>
    </source>
</evidence>
<dbReference type="GeneID" id="107220229"/>
<protein>
    <submittedName>
        <fullName evidence="6">Uncharacterized protein LOC107220229</fullName>
    </submittedName>
</protein>
<dbReference type="GO" id="GO:0004860">
    <property type="term" value="F:protein kinase inhibitor activity"/>
    <property type="evidence" value="ECO:0007669"/>
    <property type="project" value="TreeGrafter"/>
</dbReference>
<proteinExistence type="inferred from homology"/>
<feature type="region of interest" description="Disordered" evidence="4">
    <location>
        <begin position="420"/>
        <end position="475"/>
    </location>
</feature>
<keyword evidence="5" id="KW-1185">Reference proteome</keyword>
<feature type="compositionally biased region" description="Polar residues" evidence="4">
    <location>
        <begin position="435"/>
        <end position="459"/>
    </location>
</feature>
<sequence>MDASDDASVDAEGPLDPRIQIELENLNNCTDEINKLEIELDEAHTAFRQLLSDSTRRLKEIANKIGTGCIEKARCYYKALEVAQQAQIQCQRQAQLFQRASEIHSAAKETVTLAEAGFISHRHEWNFDQAWQDMLNHATIKVMDAENQKAECGREHLRRATLFHDAEKKVQQLEEKHRRAIIKSKPYFEIRAQCDEMLATQKARVECLQKGVKKAKDTYARSLRILEDISNQIHQRRRDYDMTKGPREPGVGAELISPTASLSYEAELDKLSLSRINSLASSEPDIDERTRDFEDVDDLKQRMEQLSTRSVDGSESNSSQWELELQASVERLNTLPIRKLNSFTTDEVSRDFRDFKFSESGLVSDDNCCQISPQVQRSRNNYDNESRISFNHGLTTVKRPLERTDSAIYYKDWHSMAEQTTNSSSISSETPSKTQNTLSASLNNDVESENCPISRQEGTADNVEKRDGPSGMDSQNVNLTYAKKKISVDLSNLEIDDITESNLENLLNSQSDENVVRSLGLREEKCNSKNDSEAMFHFSKCDGSHSKLKNNVHQLNENRISNDKSKLGYNSSSSTPVKRRLTSKLEIAKSCENSLNRDFVECPRTKRPSSKTSSVRELPLLSLIQRFPETQFSRDKSCSLTNLAENHSFTTFPGGSNF</sequence>
<gene>
    <name evidence="6" type="primary">LOC107220229</name>
</gene>
<comment type="similarity">
    <text evidence="1">Belongs to the SH3BP5 family.</text>
</comment>
<dbReference type="GO" id="GO:0035556">
    <property type="term" value="P:intracellular signal transduction"/>
    <property type="evidence" value="ECO:0007669"/>
    <property type="project" value="InterPro"/>
</dbReference>
<feature type="coiled-coil region" evidence="3">
    <location>
        <begin position="19"/>
        <end position="53"/>
    </location>
</feature>
<feature type="compositionally biased region" description="Low complexity" evidence="4">
    <location>
        <begin position="420"/>
        <end position="434"/>
    </location>
</feature>
<name>A0A6J0BJ18_NEOLC</name>
<organism evidence="6">
    <name type="scientific">Neodiprion lecontei</name>
    <name type="common">Redheaded pine sawfly</name>
    <dbReference type="NCBI Taxonomy" id="441921"/>
    <lineage>
        <taxon>Eukaryota</taxon>
        <taxon>Metazoa</taxon>
        <taxon>Ecdysozoa</taxon>
        <taxon>Arthropoda</taxon>
        <taxon>Hexapoda</taxon>
        <taxon>Insecta</taxon>
        <taxon>Pterygota</taxon>
        <taxon>Neoptera</taxon>
        <taxon>Endopterygota</taxon>
        <taxon>Hymenoptera</taxon>
        <taxon>Tenthredinoidea</taxon>
        <taxon>Diprionidae</taxon>
        <taxon>Diprioninae</taxon>
        <taxon>Neodiprion</taxon>
    </lineage>
</organism>
<evidence type="ECO:0000256" key="2">
    <source>
        <dbReference type="ARBA" id="ARBA00023054"/>
    </source>
</evidence>
<dbReference type="GO" id="GO:0005737">
    <property type="term" value="C:cytoplasm"/>
    <property type="evidence" value="ECO:0007669"/>
    <property type="project" value="TreeGrafter"/>
</dbReference>
<evidence type="ECO:0000313" key="6">
    <source>
        <dbReference type="RefSeq" id="XP_015514217.1"/>
    </source>
</evidence>
<dbReference type="PANTHER" id="PTHR19423:SF1">
    <property type="entry name" value="SH3 DOMAIN-BINDING PROTEIN 5"/>
    <property type="match status" value="1"/>
</dbReference>
<evidence type="ECO:0000313" key="5">
    <source>
        <dbReference type="Proteomes" id="UP000829291"/>
    </source>
</evidence>